<protein>
    <submittedName>
        <fullName evidence="1">Uncharacterized protein</fullName>
    </submittedName>
</protein>
<gene>
    <name evidence="1" type="ORF">BS47DRAFT_1340295</name>
</gene>
<keyword evidence="2" id="KW-1185">Reference proteome</keyword>
<comment type="caution">
    <text evidence="1">The sequence shown here is derived from an EMBL/GenBank/DDBJ whole genome shotgun (WGS) entry which is preliminary data.</text>
</comment>
<reference evidence="1" key="1">
    <citation type="journal article" date="2020" name="Nat. Commun.">
        <title>Large-scale genome sequencing of mycorrhizal fungi provides insights into the early evolution of symbiotic traits.</title>
        <authorList>
            <person name="Miyauchi S."/>
            <person name="Kiss E."/>
            <person name="Kuo A."/>
            <person name="Drula E."/>
            <person name="Kohler A."/>
            <person name="Sanchez-Garcia M."/>
            <person name="Morin E."/>
            <person name="Andreopoulos B."/>
            <person name="Barry K.W."/>
            <person name="Bonito G."/>
            <person name="Buee M."/>
            <person name="Carver A."/>
            <person name="Chen C."/>
            <person name="Cichocki N."/>
            <person name="Clum A."/>
            <person name="Culley D."/>
            <person name="Crous P.W."/>
            <person name="Fauchery L."/>
            <person name="Girlanda M."/>
            <person name="Hayes R.D."/>
            <person name="Keri Z."/>
            <person name="LaButti K."/>
            <person name="Lipzen A."/>
            <person name="Lombard V."/>
            <person name="Magnuson J."/>
            <person name="Maillard F."/>
            <person name="Murat C."/>
            <person name="Nolan M."/>
            <person name="Ohm R.A."/>
            <person name="Pangilinan J."/>
            <person name="Pereira M.F."/>
            <person name="Perotto S."/>
            <person name="Peter M."/>
            <person name="Pfister S."/>
            <person name="Riley R."/>
            <person name="Sitrit Y."/>
            <person name="Stielow J.B."/>
            <person name="Szollosi G."/>
            <person name="Zifcakova L."/>
            <person name="Stursova M."/>
            <person name="Spatafora J.W."/>
            <person name="Tedersoo L."/>
            <person name="Vaario L.M."/>
            <person name="Yamada A."/>
            <person name="Yan M."/>
            <person name="Wang P."/>
            <person name="Xu J."/>
            <person name="Bruns T."/>
            <person name="Baldrian P."/>
            <person name="Vilgalys R."/>
            <person name="Dunand C."/>
            <person name="Henrissat B."/>
            <person name="Grigoriev I.V."/>
            <person name="Hibbett D."/>
            <person name="Nagy L.G."/>
            <person name="Martin F.M."/>
        </authorList>
    </citation>
    <scope>NUCLEOTIDE SEQUENCE</scope>
    <source>
        <strain evidence="1">UP504</strain>
    </source>
</reference>
<name>A0A9P6B629_9AGAM</name>
<evidence type="ECO:0000313" key="1">
    <source>
        <dbReference type="EMBL" id="KAF9516976.1"/>
    </source>
</evidence>
<dbReference type="Proteomes" id="UP000886523">
    <property type="component" value="Unassembled WGS sequence"/>
</dbReference>
<evidence type="ECO:0000313" key="2">
    <source>
        <dbReference type="Proteomes" id="UP000886523"/>
    </source>
</evidence>
<sequence>MSVPALTSLPVACGPQPGKFKMVRIGKKTPTVNKSTPVKTRTEIPKPAMITPQLTKAKAIKTPGAPRKNGKTATNLQAIEDIVRLEYCVVDVPSKSRSNGRAMRVTPIENVIAAEYVIVNSTEIVTPHEVSRIEVPQTPRKKVVSRNMRFVKKAGRLDFSHALGFE</sequence>
<dbReference type="EMBL" id="MU128935">
    <property type="protein sequence ID" value="KAF9516976.1"/>
    <property type="molecule type" value="Genomic_DNA"/>
</dbReference>
<dbReference type="AlphaFoldDB" id="A0A9P6B629"/>
<organism evidence="1 2">
    <name type="scientific">Hydnum rufescens UP504</name>
    <dbReference type="NCBI Taxonomy" id="1448309"/>
    <lineage>
        <taxon>Eukaryota</taxon>
        <taxon>Fungi</taxon>
        <taxon>Dikarya</taxon>
        <taxon>Basidiomycota</taxon>
        <taxon>Agaricomycotina</taxon>
        <taxon>Agaricomycetes</taxon>
        <taxon>Cantharellales</taxon>
        <taxon>Hydnaceae</taxon>
        <taxon>Hydnum</taxon>
    </lineage>
</organism>
<proteinExistence type="predicted"/>
<accession>A0A9P6B629</accession>